<feature type="compositionally biased region" description="Polar residues" evidence="1">
    <location>
        <begin position="80"/>
        <end position="98"/>
    </location>
</feature>
<reference evidence="2" key="1">
    <citation type="submission" date="2023-05" db="EMBL/GenBank/DDBJ databases">
        <authorList>
            <person name="Zhang X."/>
        </authorList>
    </citation>
    <scope>NUCLEOTIDE SEQUENCE</scope>
    <source>
        <strain evidence="2">BD1B2-1</strain>
    </source>
</reference>
<feature type="region of interest" description="Disordered" evidence="1">
    <location>
        <begin position="73"/>
        <end position="98"/>
    </location>
</feature>
<dbReference type="Proteomes" id="UP001232063">
    <property type="component" value="Unassembled WGS sequence"/>
</dbReference>
<evidence type="ECO:0000313" key="3">
    <source>
        <dbReference type="Proteomes" id="UP001232063"/>
    </source>
</evidence>
<evidence type="ECO:0000313" key="2">
    <source>
        <dbReference type="EMBL" id="MDJ1501253.1"/>
    </source>
</evidence>
<dbReference type="RefSeq" id="WP_314510745.1">
    <property type="nucleotide sequence ID" value="NZ_JASJOU010000003.1"/>
</dbReference>
<dbReference type="EMBL" id="JASJOU010000003">
    <property type="protein sequence ID" value="MDJ1501253.1"/>
    <property type="molecule type" value="Genomic_DNA"/>
</dbReference>
<proteinExistence type="predicted"/>
<organism evidence="2 3">
    <name type="scientific">Xanthocytophaga agilis</name>
    <dbReference type="NCBI Taxonomy" id="3048010"/>
    <lineage>
        <taxon>Bacteria</taxon>
        <taxon>Pseudomonadati</taxon>
        <taxon>Bacteroidota</taxon>
        <taxon>Cytophagia</taxon>
        <taxon>Cytophagales</taxon>
        <taxon>Rhodocytophagaceae</taxon>
        <taxon>Xanthocytophaga</taxon>
    </lineage>
</organism>
<dbReference type="AlphaFoldDB" id="A0AAE3UCV8"/>
<evidence type="ECO:0000256" key="1">
    <source>
        <dbReference type="SAM" id="MobiDB-lite"/>
    </source>
</evidence>
<accession>A0AAE3UCV8</accession>
<keyword evidence="3" id="KW-1185">Reference proteome</keyword>
<protein>
    <submittedName>
        <fullName evidence="2">Uncharacterized protein</fullName>
    </submittedName>
</protein>
<name>A0AAE3UCV8_9BACT</name>
<sequence length="174" mass="19314">MKNKKMMFVLLPAVILIWGLIIYRIVDAVQEKDVPDTYSEPNRKLHTSTTTLPDTVHLLVNYRDPFLGSGPARIRREPSPSITSHPAQATSSIQAVHSSTPTVPAPKVVIAWPTVKYVGMIQNGSSQIKIAILKINGKSHLIAESCSEADITVQNIVQDSVGLQYRGEHKYFKR</sequence>
<comment type="caution">
    <text evidence="2">The sequence shown here is derived from an EMBL/GenBank/DDBJ whole genome shotgun (WGS) entry which is preliminary data.</text>
</comment>
<gene>
    <name evidence="2" type="ORF">QNI22_11370</name>
</gene>